<evidence type="ECO:0000313" key="1">
    <source>
        <dbReference type="EMBL" id="MFC6634680.1"/>
    </source>
</evidence>
<keyword evidence="2" id="KW-1185">Reference proteome</keyword>
<reference evidence="2" key="1">
    <citation type="journal article" date="2019" name="Int. J. Syst. Evol. Microbiol.">
        <title>The Global Catalogue of Microorganisms (GCM) 10K type strain sequencing project: providing services to taxonomists for standard genome sequencing and annotation.</title>
        <authorList>
            <consortium name="The Broad Institute Genomics Platform"/>
            <consortium name="The Broad Institute Genome Sequencing Center for Infectious Disease"/>
            <person name="Wu L."/>
            <person name="Ma J."/>
        </authorList>
    </citation>
    <scope>NUCLEOTIDE SEQUENCE [LARGE SCALE GENOMIC DNA]</scope>
    <source>
        <strain evidence="2">CGMCC 1.13718</strain>
    </source>
</reference>
<evidence type="ECO:0008006" key="3">
    <source>
        <dbReference type="Google" id="ProtNLM"/>
    </source>
</evidence>
<organism evidence="1 2">
    <name type="scientific">Microbulbifer taiwanensis</name>
    <dbReference type="NCBI Taxonomy" id="986746"/>
    <lineage>
        <taxon>Bacteria</taxon>
        <taxon>Pseudomonadati</taxon>
        <taxon>Pseudomonadota</taxon>
        <taxon>Gammaproteobacteria</taxon>
        <taxon>Cellvibrionales</taxon>
        <taxon>Microbulbiferaceae</taxon>
        <taxon>Microbulbifer</taxon>
    </lineage>
</organism>
<name>A0ABW1YRI6_9GAMM</name>
<sequence length="80" mass="9494">MSLKALSEDIQRRSREMDRQRSSALVLLKRQKCELQQQVQKIPLPVMIGLALVGGFLTQRLFRTRVPSRAFRLFLRWRKL</sequence>
<gene>
    <name evidence="1" type="ORF">ACFQBM_15435</name>
</gene>
<accession>A0ABW1YRI6</accession>
<comment type="caution">
    <text evidence="1">The sequence shown here is derived from an EMBL/GenBank/DDBJ whole genome shotgun (WGS) entry which is preliminary data.</text>
</comment>
<proteinExistence type="predicted"/>
<evidence type="ECO:0000313" key="2">
    <source>
        <dbReference type="Proteomes" id="UP001596425"/>
    </source>
</evidence>
<dbReference type="Proteomes" id="UP001596425">
    <property type="component" value="Unassembled WGS sequence"/>
</dbReference>
<dbReference type="RefSeq" id="WP_226864813.1">
    <property type="nucleotide sequence ID" value="NZ_JACZFR010000021.1"/>
</dbReference>
<protein>
    <recommendedName>
        <fullName evidence="3">DUF3618 domain-containing protein</fullName>
    </recommendedName>
</protein>
<dbReference type="EMBL" id="JBHSVR010000001">
    <property type="protein sequence ID" value="MFC6634680.1"/>
    <property type="molecule type" value="Genomic_DNA"/>
</dbReference>